<keyword evidence="3" id="KW-1185">Reference proteome</keyword>
<feature type="region of interest" description="Disordered" evidence="1">
    <location>
        <begin position="147"/>
        <end position="174"/>
    </location>
</feature>
<protein>
    <submittedName>
        <fullName evidence="2">Uncharacterized protein</fullName>
    </submittedName>
</protein>
<dbReference type="InterPro" id="IPR052980">
    <property type="entry name" value="Crinkler_effector"/>
</dbReference>
<accession>A0A397JMK9</accession>
<organism evidence="2 3">
    <name type="scientific">Diversispora epigaea</name>
    <dbReference type="NCBI Taxonomy" id="1348612"/>
    <lineage>
        <taxon>Eukaryota</taxon>
        <taxon>Fungi</taxon>
        <taxon>Fungi incertae sedis</taxon>
        <taxon>Mucoromycota</taxon>
        <taxon>Glomeromycotina</taxon>
        <taxon>Glomeromycetes</taxon>
        <taxon>Diversisporales</taxon>
        <taxon>Diversisporaceae</taxon>
        <taxon>Diversispora</taxon>
    </lineage>
</organism>
<proteinExistence type="predicted"/>
<sequence length="174" mass="20114">MAHRMLRNGGTFEVRSLEPNDSRRELTQDIKRQNEILTFSAIQTIEDGKYYRPDNKKFPSIDAIIAPDTLFQITTAMNHPIKIIGLKRLYNKLAKTSEISFYFVVPAELYDYYQKQKFIATNNSISRRMPDWIKNRIKQYALRIDLSSEGSSRSSLKRRGSSLGGASSSKREKK</sequence>
<comment type="caution">
    <text evidence="2">The sequence shown here is derived from an EMBL/GenBank/DDBJ whole genome shotgun (WGS) entry which is preliminary data.</text>
</comment>
<name>A0A397JMK9_9GLOM</name>
<dbReference type="OrthoDB" id="2340858at2759"/>
<evidence type="ECO:0000313" key="3">
    <source>
        <dbReference type="Proteomes" id="UP000266861"/>
    </source>
</evidence>
<dbReference type="Proteomes" id="UP000266861">
    <property type="component" value="Unassembled WGS sequence"/>
</dbReference>
<evidence type="ECO:0000256" key="1">
    <source>
        <dbReference type="SAM" id="MobiDB-lite"/>
    </source>
</evidence>
<dbReference type="EMBL" id="PQFF01000020">
    <property type="protein sequence ID" value="RHZ88572.1"/>
    <property type="molecule type" value="Genomic_DNA"/>
</dbReference>
<evidence type="ECO:0000313" key="2">
    <source>
        <dbReference type="EMBL" id="RHZ88572.1"/>
    </source>
</evidence>
<gene>
    <name evidence="2" type="ORF">Glove_22g84</name>
</gene>
<dbReference type="PANTHER" id="PTHR33129:SF1">
    <property type="entry name" value="ATP-BINDING PROTEIN"/>
    <property type="match status" value="1"/>
</dbReference>
<reference evidence="2 3" key="1">
    <citation type="submission" date="2018-08" db="EMBL/GenBank/DDBJ databases">
        <title>Genome and evolution of the arbuscular mycorrhizal fungus Diversispora epigaea (formerly Glomus versiforme) and its bacterial endosymbionts.</title>
        <authorList>
            <person name="Sun X."/>
            <person name="Fei Z."/>
            <person name="Harrison M."/>
        </authorList>
    </citation>
    <scope>NUCLEOTIDE SEQUENCE [LARGE SCALE GENOMIC DNA]</scope>
    <source>
        <strain evidence="2 3">IT104</strain>
    </source>
</reference>
<dbReference type="AlphaFoldDB" id="A0A397JMK9"/>
<dbReference type="PANTHER" id="PTHR33129">
    <property type="entry name" value="PROTEIN KINASE DOMAIN-CONTAINING PROTEIN-RELATED"/>
    <property type="match status" value="1"/>
</dbReference>